<evidence type="ECO:0000313" key="5">
    <source>
        <dbReference type="Proteomes" id="UP001293254"/>
    </source>
</evidence>
<feature type="domain" description="Chromo" evidence="3">
    <location>
        <begin position="399"/>
        <end position="458"/>
    </location>
</feature>
<feature type="coiled-coil region" evidence="1">
    <location>
        <begin position="317"/>
        <end position="344"/>
    </location>
</feature>
<dbReference type="EMBL" id="JACGWO010000004">
    <property type="protein sequence ID" value="KAK4428349.1"/>
    <property type="molecule type" value="Genomic_DNA"/>
</dbReference>
<name>A0AAE1YDP5_9LAMI</name>
<reference evidence="4" key="1">
    <citation type="submission" date="2020-06" db="EMBL/GenBank/DDBJ databases">
        <authorList>
            <person name="Li T."/>
            <person name="Hu X."/>
            <person name="Zhang T."/>
            <person name="Song X."/>
            <person name="Zhang H."/>
            <person name="Dai N."/>
            <person name="Sheng W."/>
            <person name="Hou X."/>
            <person name="Wei L."/>
        </authorList>
    </citation>
    <scope>NUCLEOTIDE SEQUENCE</scope>
    <source>
        <strain evidence="4">3651</strain>
        <tissue evidence="4">Leaf</tissue>
    </source>
</reference>
<evidence type="ECO:0000256" key="2">
    <source>
        <dbReference type="SAM" id="MobiDB-lite"/>
    </source>
</evidence>
<dbReference type="Proteomes" id="UP001293254">
    <property type="component" value="Unassembled WGS sequence"/>
</dbReference>
<accession>A0AAE1YDP5</accession>
<dbReference type="CDD" id="cd00024">
    <property type="entry name" value="CD_CSD"/>
    <property type="match status" value="1"/>
</dbReference>
<dbReference type="SUPFAM" id="SSF54160">
    <property type="entry name" value="Chromo domain-like"/>
    <property type="match status" value="1"/>
</dbReference>
<dbReference type="AlphaFoldDB" id="A0AAE1YDP5"/>
<feature type="compositionally biased region" description="Basic and acidic residues" evidence="2">
    <location>
        <begin position="117"/>
        <end position="138"/>
    </location>
</feature>
<gene>
    <name evidence="4" type="ORF">Salat_1134500</name>
</gene>
<dbReference type="Pfam" id="PF13975">
    <property type="entry name" value="gag-asp_proteas"/>
    <property type="match status" value="1"/>
</dbReference>
<dbReference type="SUPFAM" id="SSF50630">
    <property type="entry name" value="Acid proteases"/>
    <property type="match status" value="1"/>
</dbReference>
<evidence type="ECO:0000256" key="1">
    <source>
        <dbReference type="SAM" id="Coils"/>
    </source>
</evidence>
<dbReference type="InterPro" id="IPR021109">
    <property type="entry name" value="Peptidase_aspartic_dom_sf"/>
</dbReference>
<proteinExistence type="predicted"/>
<dbReference type="Gene3D" id="2.40.50.40">
    <property type="match status" value="1"/>
</dbReference>
<evidence type="ECO:0000313" key="4">
    <source>
        <dbReference type="EMBL" id="KAK4428349.1"/>
    </source>
</evidence>
<dbReference type="Gene3D" id="2.40.70.10">
    <property type="entry name" value="Acid Proteases"/>
    <property type="match status" value="1"/>
</dbReference>
<evidence type="ECO:0000259" key="3">
    <source>
        <dbReference type="SMART" id="SM00298"/>
    </source>
</evidence>
<dbReference type="PANTHER" id="PTHR12917:SF18">
    <property type="entry name" value="DNA DAMAGE-INDUCIBLE PROTEIN 1-LIKE"/>
    <property type="match status" value="1"/>
</dbReference>
<keyword evidence="1" id="KW-0175">Coiled coil</keyword>
<feature type="region of interest" description="Disordered" evidence="2">
    <location>
        <begin position="114"/>
        <end position="152"/>
    </location>
</feature>
<dbReference type="InterPro" id="IPR016197">
    <property type="entry name" value="Chromo-like_dom_sf"/>
</dbReference>
<reference evidence="4" key="2">
    <citation type="journal article" date="2024" name="Plant">
        <title>Genomic evolution and insights into agronomic trait innovations of Sesamum species.</title>
        <authorList>
            <person name="Miao H."/>
            <person name="Wang L."/>
            <person name="Qu L."/>
            <person name="Liu H."/>
            <person name="Sun Y."/>
            <person name="Le M."/>
            <person name="Wang Q."/>
            <person name="Wei S."/>
            <person name="Zheng Y."/>
            <person name="Lin W."/>
            <person name="Duan Y."/>
            <person name="Cao H."/>
            <person name="Xiong S."/>
            <person name="Wang X."/>
            <person name="Wei L."/>
            <person name="Li C."/>
            <person name="Ma Q."/>
            <person name="Ju M."/>
            <person name="Zhao R."/>
            <person name="Li G."/>
            <person name="Mu C."/>
            <person name="Tian Q."/>
            <person name="Mei H."/>
            <person name="Zhang T."/>
            <person name="Gao T."/>
            <person name="Zhang H."/>
        </authorList>
    </citation>
    <scope>NUCLEOTIDE SEQUENCE</scope>
    <source>
        <strain evidence="4">3651</strain>
    </source>
</reference>
<dbReference type="InterPro" id="IPR000953">
    <property type="entry name" value="Chromo/chromo_shadow_dom"/>
</dbReference>
<protein>
    <recommendedName>
        <fullName evidence="3">Chromo domain-containing protein</fullName>
    </recommendedName>
</protein>
<organism evidence="4 5">
    <name type="scientific">Sesamum alatum</name>
    <dbReference type="NCBI Taxonomy" id="300844"/>
    <lineage>
        <taxon>Eukaryota</taxon>
        <taxon>Viridiplantae</taxon>
        <taxon>Streptophyta</taxon>
        <taxon>Embryophyta</taxon>
        <taxon>Tracheophyta</taxon>
        <taxon>Spermatophyta</taxon>
        <taxon>Magnoliopsida</taxon>
        <taxon>eudicotyledons</taxon>
        <taxon>Gunneridae</taxon>
        <taxon>Pentapetalae</taxon>
        <taxon>asterids</taxon>
        <taxon>lamiids</taxon>
        <taxon>Lamiales</taxon>
        <taxon>Pedaliaceae</taxon>
        <taxon>Sesamum</taxon>
    </lineage>
</organism>
<dbReference type="SMART" id="SM00298">
    <property type="entry name" value="CHROMO"/>
    <property type="match status" value="1"/>
</dbReference>
<comment type="caution">
    <text evidence="4">The sequence shown here is derived from an EMBL/GenBank/DDBJ whole genome shotgun (WGS) entry which is preliminary data.</text>
</comment>
<keyword evidence="5" id="KW-1185">Reference proteome</keyword>
<sequence>MADQNLLWNRVAELETQLQLVLNLLGQPPEPLAPALFLQAETLRIRVDAFDTMDVKFGALQDEVNLLKRVVCKTDDRVAQSKNWAQAELCRQGVKDLPSAITAADRLVDFRVTNGPDLDRKKKDSGRDKEKSSKTGRDRKFKKKKKEVTVSGNKDIVQPTFDKSKKGCYLSNGDHRMRDCPKRGKLNALMADANDEDDEGGSTRVNPLQLLSALQEKPLPKHKGLMYVQVQLNDKEVMAMVDIGATHNFVADRETQMLGLTLTQHSSRLKAVNSEAKPIRGIASADLEVGTWKEKCSLMAVPLDDFDVILGMDFLLLAKATEMLDEAKDSLAKAQRRMKKYADMGKRQVEFSVGDKVLLKLTPQIWKKISAKAMHKGLITKYDGPFEILKKVGSLAKEFQKKVVKILGHKTMGYNKKNRRVSYLVHWSDGSEADATWENGVDLWQFERQLVKYWASRDESLLPTGTSGSSGGGGLLRISKSEMLAWCGIVRTNSLAGQAGRDAGRIMAEMLVRHWLRHWPRRWSDSGRDIGRDAGRTLAEMLVSAGAGRRVAEPIECCARRQHMTCGWRGAARVDGRWRVAGRQTARARARHGRGAQTDGYA</sequence>
<dbReference type="PANTHER" id="PTHR12917">
    <property type="entry name" value="ASPARTYL PROTEASE DDI-RELATED"/>
    <property type="match status" value="1"/>
</dbReference>
<dbReference type="CDD" id="cd00303">
    <property type="entry name" value="retropepsin_like"/>
    <property type="match status" value="1"/>
</dbReference>